<reference evidence="2" key="3">
    <citation type="submission" date="2023-05" db="EMBL/GenBank/DDBJ databases">
        <authorList>
            <person name="Smith C.H."/>
        </authorList>
    </citation>
    <scope>NUCLEOTIDE SEQUENCE</scope>
    <source>
        <strain evidence="2">CHS0354</strain>
        <tissue evidence="2">Mantle</tissue>
    </source>
</reference>
<keyword evidence="3" id="KW-1185">Reference proteome</keyword>
<evidence type="ECO:0000256" key="1">
    <source>
        <dbReference type="SAM" id="MobiDB-lite"/>
    </source>
</evidence>
<protein>
    <submittedName>
        <fullName evidence="2">Uncharacterized protein</fullName>
    </submittedName>
</protein>
<reference evidence="2" key="1">
    <citation type="journal article" date="2021" name="Genome Biol. Evol.">
        <title>A High-Quality Reference Genome for a Parasitic Bivalve with Doubly Uniparental Inheritance (Bivalvia: Unionida).</title>
        <authorList>
            <person name="Smith C.H."/>
        </authorList>
    </citation>
    <scope>NUCLEOTIDE SEQUENCE</scope>
    <source>
        <strain evidence="2">CHS0354</strain>
    </source>
</reference>
<feature type="compositionally biased region" description="Polar residues" evidence="1">
    <location>
        <begin position="460"/>
        <end position="472"/>
    </location>
</feature>
<accession>A0AAE0W6D2</accession>
<reference evidence="2" key="2">
    <citation type="journal article" date="2021" name="Genome Biol. Evol.">
        <title>Developing a high-quality reference genome for a parasitic bivalve with doubly uniparental inheritance (Bivalvia: Unionida).</title>
        <authorList>
            <person name="Smith C.H."/>
        </authorList>
    </citation>
    <scope>NUCLEOTIDE SEQUENCE</scope>
    <source>
        <strain evidence="2">CHS0354</strain>
        <tissue evidence="2">Mantle</tissue>
    </source>
</reference>
<dbReference type="Proteomes" id="UP001195483">
    <property type="component" value="Unassembled WGS sequence"/>
</dbReference>
<name>A0AAE0W6D2_9BIVA</name>
<evidence type="ECO:0000313" key="3">
    <source>
        <dbReference type="Proteomes" id="UP001195483"/>
    </source>
</evidence>
<evidence type="ECO:0000313" key="2">
    <source>
        <dbReference type="EMBL" id="KAK3603166.1"/>
    </source>
</evidence>
<feature type="region of interest" description="Disordered" evidence="1">
    <location>
        <begin position="441"/>
        <end position="472"/>
    </location>
</feature>
<dbReference type="AlphaFoldDB" id="A0AAE0W6D2"/>
<organism evidence="2 3">
    <name type="scientific">Potamilus streckersoni</name>
    <dbReference type="NCBI Taxonomy" id="2493646"/>
    <lineage>
        <taxon>Eukaryota</taxon>
        <taxon>Metazoa</taxon>
        <taxon>Spiralia</taxon>
        <taxon>Lophotrochozoa</taxon>
        <taxon>Mollusca</taxon>
        <taxon>Bivalvia</taxon>
        <taxon>Autobranchia</taxon>
        <taxon>Heteroconchia</taxon>
        <taxon>Palaeoheterodonta</taxon>
        <taxon>Unionida</taxon>
        <taxon>Unionoidea</taxon>
        <taxon>Unionidae</taxon>
        <taxon>Ambleminae</taxon>
        <taxon>Lampsilini</taxon>
        <taxon>Potamilus</taxon>
    </lineage>
</organism>
<proteinExistence type="predicted"/>
<gene>
    <name evidence="2" type="ORF">CHS0354_042998</name>
</gene>
<dbReference type="EMBL" id="JAEAOA010002359">
    <property type="protein sequence ID" value="KAK3603166.1"/>
    <property type="molecule type" value="Genomic_DNA"/>
</dbReference>
<comment type="caution">
    <text evidence="2">The sequence shown here is derived from an EMBL/GenBank/DDBJ whole genome shotgun (WGS) entry which is preliminary data.</text>
</comment>
<sequence length="472" mass="54152">MDGSSDHTDSFWINQNDLNYISFEFDALYEPPPLSHRPIYVHSSDFGIVGSDIYVNISKISRSGSPIRDVAFTRRYDCPGVSNNSPNKDVVKCTITEKQFYTNMENGDWFDVEFTAKSGGYRKLVNLNNPTVIWHTQYYLGQTDTKRIVFKFDFEVPNHCSENISVVGCSPGDLPLRIENEFTKSPINISWGGWADNMSGMKRYHIEVFKLSPDAYNNLVESTPLSPIYSDDVNHTLNNIYYYTYIPRESGMFSVLLQASDMANNSKIARRLFLYDPFSNISLNEEEDSKLFVASAVPETGYIWQTAKNGTNTEITVEWTNHFANKFISDGKWLNKVEDYPIQFQDIERDGILRSLKFVYPGLDDNEGERTMKEKPNKNGVHGFEVNTVFTDETSEPANGWVSINGLNERYTISENLRDGRTVRFWVRAYDVLGNRKTDNTEVHFDSTPPRLSKNPATFLRNQNGTYNRTSR</sequence>